<dbReference type="EC" id="2.1.1.-" evidence="4"/>
<evidence type="ECO:0000259" key="5">
    <source>
        <dbReference type="Pfam" id="PF01555"/>
    </source>
</evidence>
<feature type="domain" description="DNA methylase N-4/N-6" evidence="5">
    <location>
        <begin position="26"/>
        <end position="239"/>
    </location>
</feature>
<keyword evidence="2 6" id="KW-0808">Transferase</keyword>
<dbReference type="Proteomes" id="UP000070326">
    <property type="component" value="Unassembled WGS sequence"/>
</dbReference>
<keyword evidence="1 6" id="KW-0489">Methyltransferase</keyword>
<dbReference type="InterPro" id="IPR001091">
    <property type="entry name" value="RM_Methyltransferase"/>
</dbReference>
<dbReference type="SUPFAM" id="SSF53335">
    <property type="entry name" value="S-adenosyl-L-methionine-dependent methyltransferases"/>
    <property type="match status" value="1"/>
</dbReference>
<sequence length="249" mass="28877">MEEIRNYCIKKGDCLELMKDIDDSNVDMILTDLPYGTTACKWDSIIDLELMWKQYNRILKPGGVVVLFSAQPFTTKLIWSNIRNYKYSWYWIKNTATGFAFAKYQPMRKVEDINVFYKSKPPYKPQGLVKLDKPKICTRKKSKKDSIYDRGDTLCSTYIQEYTNYPHNVLYFDKESKCQHPTQKPVALLEYLINTYTDEGMVVLDSCMGSGSTGVACGNTGRKFIGFEMDEEYFVIAKKRIGGSYSNRR</sequence>
<comment type="caution">
    <text evidence="6">The sequence shown here is derived from an EMBL/GenBank/DDBJ whole genome shotgun (WGS) entry which is preliminary data.</text>
</comment>
<dbReference type="GO" id="GO:0009307">
    <property type="term" value="P:DNA restriction-modification system"/>
    <property type="evidence" value="ECO:0007669"/>
    <property type="project" value="UniProtKB-KW"/>
</dbReference>
<organism evidence="6 7">
    <name type="scientific">Peptostreptococcus anaerobius</name>
    <dbReference type="NCBI Taxonomy" id="1261"/>
    <lineage>
        <taxon>Bacteria</taxon>
        <taxon>Bacillati</taxon>
        <taxon>Bacillota</taxon>
        <taxon>Clostridia</taxon>
        <taxon>Peptostreptococcales</taxon>
        <taxon>Peptostreptococcaceae</taxon>
        <taxon>Peptostreptococcus</taxon>
    </lineage>
</organism>
<dbReference type="REBASE" id="170136">
    <property type="entry name" value="M.Pan8628AORF1099P"/>
</dbReference>
<protein>
    <recommendedName>
        <fullName evidence="4">Methyltransferase</fullName>
        <ecNumber evidence="4">2.1.1.-</ecNumber>
    </recommendedName>
</protein>
<accession>A0A135YRZ2</accession>
<dbReference type="EMBL" id="LSQZ01000059">
    <property type="protein sequence ID" value="KXI12130.1"/>
    <property type="molecule type" value="Genomic_DNA"/>
</dbReference>
<dbReference type="InterPro" id="IPR029063">
    <property type="entry name" value="SAM-dependent_MTases_sf"/>
</dbReference>
<dbReference type="InterPro" id="IPR002941">
    <property type="entry name" value="DNA_methylase_N4/N6"/>
</dbReference>
<reference evidence="6 7" key="1">
    <citation type="submission" date="2016-02" db="EMBL/GenBank/DDBJ databases">
        <authorList>
            <person name="Wen L."/>
            <person name="He K."/>
            <person name="Yang H."/>
        </authorList>
    </citation>
    <scope>NUCLEOTIDE SEQUENCE [LARGE SCALE GENOMIC DNA]</scope>
    <source>
        <strain evidence="6 7">MJR8628A</strain>
    </source>
</reference>
<evidence type="ECO:0000256" key="3">
    <source>
        <dbReference type="ARBA" id="ARBA00022747"/>
    </source>
</evidence>
<evidence type="ECO:0000313" key="7">
    <source>
        <dbReference type="Proteomes" id="UP000070326"/>
    </source>
</evidence>
<evidence type="ECO:0000256" key="1">
    <source>
        <dbReference type="ARBA" id="ARBA00022603"/>
    </source>
</evidence>
<name>A0A135YRZ2_9FIRM</name>
<dbReference type="AlphaFoldDB" id="A0A135YRZ2"/>
<comment type="similarity">
    <text evidence="4">Belongs to the N(4)/N(6)-methyltransferase family.</text>
</comment>
<dbReference type="Gene3D" id="3.40.50.150">
    <property type="entry name" value="Vaccinia Virus protein VP39"/>
    <property type="match status" value="1"/>
</dbReference>
<dbReference type="PATRIC" id="fig|1261.5.peg.1100"/>
<evidence type="ECO:0000313" key="6">
    <source>
        <dbReference type="EMBL" id="KXI12130.1"/>
    </source>
</evidence>
<dbReference type="PRINTS" id="PR00508">
    <property type="entry name" value="S21N4MTFRASE"/>
</dbReference>
<dbReference type="GO" id="GO:0032259">
    <property type="term" value="P:methylation"/>
    <property type="evidence" value="ECO:0007669"/>
    <property type="project" value="UniProtKB-KW"/>
</dbReference>
<dbReference type="RefSeq" id="WP_061101822.1">
    <property type="nucleotide sequence ID" value="NZ_KQ961825.1"/>
</dbReference>
<dbReference type="STRING" id="1261.HMPREF3195_01099"/>
<evidence type="ECO:0000256" key="4">
    <source>
        <dbReference type="RuleBase" id="RU362026"/>
    </source>
</evidence>
<evidence type="ECO:0000256" key="2">
    <source>
        <dbReference type="ARBA" id="ARBA00022679"/>
    </source>
</evidence>
<keyword evidence="3" id="KW-0680">Restriction system</keyword>
<dbReference type="Pfam" id="PF01555">
    <property type="entry name" value="N6_N4_Mtase"/>
    <property type="match status" value="1"/>
</dbReference>
<dbReference type="GO" id="GO:0008170">
    <property type="term" value="F:N-methyltransferase activity"/>
    <property type="evidence" value="ECO:0007669"/>
    <property type="project" value="InterPro"/>
</dbReference>
<gene>
    <name evidence="6" type="ORF">HMPREF3195_01099</name>
</gene>
<proteinExistence type="inferred from homology"/>
<dbReference type="CDD" id="cd02440">
    <property type="entry name" value="AdoMet_MTases"/>
    <property type="match status" value="1"/>
</dbReference>
<dbReference type="GO" id="GO:0003677">
    <property type="term" value="F:DNA binding"/>
    <property type="evidence" value="ECO:0007669"/>
    <property type="project" value="InterPro"/>
</dbReference>